<proteinExistence type="inferred from homology"/>
<dbReference type="InterPro" id="IPR004175">
    <property type="entry name" value="RNA_CPDase"/>
</dbReference>
<dbReference type="RefSeq" id="WP_126461127.1">
    <property type="nucleotide sequence ID" value="NZ_AP018721.1"/>
</dbReference>
<comment type="caution">
    <text evidence="3">The sequence shown here is derived from an EMBL/GenBank/DDBJ whole genome shotgun (WGS) entry which is preliminary data.</text>
</comment>
<keyword evidence="4" id="KW-1185">Reference proteome</keyword>
<evidence type="ECO:0000313" key="4">
    <source>
        <dbReference type="Proteomes" id="UP000295135"/>
    </source>
</evidence>
<dbReference type="Gene3D" id="3.90.1140.10">
    <property type="entry name" value="Cyclic phosphodiesterase"/>
    <property type="match status" value="1"/>
</dbReference>
<organism evidence="3 4">
    <name type="scientific">Sulfuritortus calidifontis</name>
    <dbReference type="NCBI Taxonomy" id="1914471"/>
    <lineage>
        <taxon>Bacteria</taxon>
        <taxon>Pseudomonadati</taxon>
        <taxon>Pseudomonadota</taxon>
        <taxon>Betaproteobacteria</taxon>
        <taxon>Nitrosomonadales</taxon>
        <taxon>Thiobacillaceae</taxon>
        <taxon>Sulfuritortus</taxon>
    </lineage>
</organism>
<dbReference type="GO" id="GO:0008664">
    <property type="term" value="F:RNA 2',3'-cyclic 3'-phosphodiesterase activity"/>
    <property type="evidence" value="ECO:0007669"/>
    <property type="project" value="UniProtKB-EC"/>
</dbReference>
<reference evidence="3 4" key="1">
    <citation type="submission" date="2019-03" db="EMBL/GenBank/DDBJ databases">
        <title>Genomic Encyclopedia of Type Strains, Phase IV (KMG-IV): sequencing the most valuable type-strain genomes for metagenomic binning, comparative biology and taxonomic classification.</title>
        <authorList>
            <person name="Goeker M."/>
        </authorList>
    </citation>
    <scope>NUCLEOTIDE SEQUENCE [LARGE SCALE GENOMIC DNA]</scope>
    <source>
        <strain evidence="3 4">DSM 103923</strain>
    </source>
</reference>
<comment type="similarity">
    <text evidence="2">Belongs to the 2H phosphoesterase superfamily. ThpR family.</text>
</comment>
<dbReference type="GO" id="GO:0016874">
    <property type="term" value="F:ligase activity"/>
    <property type="evidence" value="ECO:0007669"/>
    <property type="project" value="UniProtKB-KW"/>
</dbReference>
<dbReference type="GO" id="GO:0004113">
    <property type="term" value="F:2',3'-cyclic-nucleotide 3'-phosphodiesterase activity"/>
    <property type="evidence" value="ECO:0007669"/>
    <property type="project" value="InterPro"/>
</dbReference>
<sequence>MSAEQGLNDAAKKTARVFFALWPDEALREELHKVSGLLHAAHGGRRMNPATVHLTLLFVGSLERERLPELLAVAAGIQSPSFDVVFDQADCWRHNRIAFLGARQPPAGLFDLVGALERQVDQAGIGFDRRPYKPHITLVRNADCKKTAPALKPIVWAARDFVLMESNSNANGASYKELARWPLL</sequence>
<protein>
    <recommendedName>
        <fullName evidence="2">RNA 2',3'-cyclic phosphodiesterase</fullName>
        <shortName evidence="2">RNA 2',3'-CPDase</shortName>
        <ecNumber evidence="2">3.1.4.58</ecNumber>
    </recommendedName>
</protein>
<dbReference type="AlphaFoldDB" id="A0A4R3JUP8"/>
<dbReference type="EC" id="3.1.4.58" evidence="2"/>
<feature type="short sequence motif" description="HXTX 1" evidence="2">
    <location>
        <begin position="53"/>
        <end position="56"/>
    </location>
</feature>
<dbReference type="SUPFAM" id="SSF55144">
    <property type="entry name" value="LigT-like"/>
    <property type="match status" value="1"/>
</dbReference>
<dbReference type="PANTHER" id="PTHR35561:SF1">
    <property type="entry name" value="RNA 2',3'-CYCLIC PHOSPHODIESTERASE"/>
    <property type="match status" value="1"/>
</dbReference>
<feature type="active site" description="Proton acceptor" evidence="2">
    <location>
        <position position="135"/>
    </location>
</feature>
<feature type="short sequence motif" description="HXTX 2" evidence="2">
    <location>
        <begin position="135"/>
        <end position="138"/>
    </location>
</feature>
<comment type="function">
    <text evidence="2">Hydrolyzes RNA 2',3'-cyclic phosphodiester to an RNA 2'-phosphomonoester.</text>
</comment>
<dbReference type="OrthoDB" id="7061261at2"/>
<keyword evidence="1 2" id="KW-0378">Hydrolase</keyword>
<accession>A0A4R3JUP8</accession>
<name>A0A4R3JUP8_9PROT</name>
<gene>
    <name evidence="3" type="ORF">EDC61_109103</name>
</gene>
<evidence type="ECO:0000256" key="1">
    <source>
        <dbReference type="ARBA" id="ARBA00022801"/>
    </source>
</evidence>
<keyword evidence="3" id="KW-0436">Ligase</keyword>
<dbReference type="HAMAP" id="MF_01940">
    <property type="entry name" value="RNA_CPDase"/>
    <property type="match status" value="1"/>
</dbReference>
<evidence type="ECO:0000313" key="3">
    <source>
        <dbReference type="EMBL" id="TCS71557.1"/>
    </source>
</evidence>
<dbReference type="NCBIfam" id="TIGR02258">
    <property type="entry name" value="2_5_ligase"/>
    <property type="match status" value="1"/>
</dbReference>
<feature type="active site" description="Proton donor" evidence="2">
    <location>
        <position position="53"/>
    </location>
</feature>
<comment type="catalytic activity">
    <reaction evidence="2">
        <text>a 3'-end 2',3'-cyclophospho-ribonucleotide-RNA + H2O = a 3'-end 2'-phospho-ribonucleotide-RNA + H(+)</text>
        <dbReference type="Rhea" id="RHEA:11828"/>
        <dbReference type="Rhea" id="RHEA-COMP:10464"/>
        <dbReference type="Rhea" id="RHEA-COMP:17353"/>
        <dbReference type="ChEBI" id="CHEBI:15377"/>
        <dbReference type="ChEBI" id="CHEBI:15378"/>
        <dbReference type="ChEBI" id="CHEBI:83064"/>
        <dbReference type="ChEBI" id="CHEBI:173113"/>
        <dbReference type="EC" id="3.1.4.58"/>
    </reaction>
</comment>
<dbReference type="InterPro" id="IPR009097">
    <property type="entry name" value="Cyclic_Pdiesterase"/>
</dbReference>
<dbReference type="EMBL" id="SLZY01000009">
    <property type="protein sequence ID" value="TCS71557.1"/>
    <property type="molecule type" value="Genomic_DNA"/>
</dbReference>
<evidence type="ECO:0000256" key="2">
    <source>
        <dbReference type="HAMAP-Rule" id="MF_01940"/>
    </source>
</evidence>
<dbReference type="PANTHER" id="PTHR35561">
    <property type="entry name" value="RNA 2',3'-CYCLIC PHOSPHODIESTERASE"/>
    <property type="match status" value="1"/>
</dbReference>
<dbReference type="Pfam" id="PF13563">
    <property type="entry name" value="2_5_RNA_ligase2"/>
    <property type="match status" value="1"/>
</dbReference>
<dbReference type="Proteomes" id="UP000295135">
    <property type="component" value="Unassembled WGS sequence"/>
</dbReference>